<sequence>MQEKIHSLEPLKALLVTVSDECTQQILELEEQERAEITTLKSERLYLLKLIDKMKEEKISLQTQVSKLRKSMAEEYLRYLNECDARKLLLADLSEMRSQQEDIMLHHVQANLRGVL</sequence>
<gene>
    <name evidence="1" type="primary">TSNAXIP1</name>
</gene>
<dbReference type="PANTHER" id="PTHR16306:SF0">
    <property type="entry name" value="TRANSLIN-ASSOCIATED FACTOR X-INTERACTING PROTEIN 1"/>
    <property type="match status" value="1"/>
</dbReference>
<protein>
    <submittedName>
        <fullName evidence="1">Translin associated factor X interacting protein 1</fullName>
    </submittedName>
</protein>
<proteinExistence type="predicted"/>
<evidence type="ECO:0000313" key="2">
    <source>
        <dbReference type="Proteomes" id="UP000694392"/>
    </source>
</evidence>
<reference evidence="1" key="2">
    <citation type="submission" date="2025-09" db="UniProtKB">
        <authorList>
            <consortium name="Ensembl"/>
        </authorList>
    </citation>
    <scope>IDENTIFICATION</scope>
</reference>
<keyword evidence="2" id="KW-1185">Reference proteome</keyword>
<dbReference type="GO" id="GO:0005737">
    <property type="term" value="C:cytoplasm"/>
    <property type="evidence" value="ECO:0007669"/>
    <property type="project" value="TreeGrafter"/>
</dbReference>
<evidence type="ECO:0000313" key="1">
    <source>
        <dbReference type="Ensembl" id="ENSSPUP00000003850.1"/>
    </source>
</evidence>
<organism evidence="1 2">
    <name type="scientific">Sphenodon punctatus</name>
    <name type="common">Tuatara</name>
    <name type="synonym">Hatteria punctata</name>
    <dbReference type="NCBI Taxonomy" id="8508"/>
    <lineage>
        <taxon>Eukaryota</taxon>
        <taxon>Metazoa</taxon>
        <taxon>Chordata</taxon>
        <taxon>Craniata</taxon>
        <taxon>Vertebrata</taxon>
        <taxon>Euteleostomi</taxon>
        <taxon>Lepidosauria</taxon>
        <taxon>Sphenodontia</taxon>
        <taxon>Sphenodontidae</taxon>
        <taxon>Sphenodon</taxon>
    </lineage>
</organism>
<reference evidence="1" key="1">
    <citation type="submission" date="2025-08" db="UniProtKB">
        <authorList>
            <consortium name="Ensembl"/>
        </authorList>
    </citation>
    <scope>IDENTIFICATION</scope>
</reference>
<name>A0A8D0G7J5_SPHPU</name>
<accession>A0A8D0G7J5</accession>
<dbReference type="AlphaFoldDB" id="A0A8D0G7J5"/>
<dbReference type="GeneTree" id="ENSGT00390000018598"/>
<dbReference type="PANTHER" id="PTHR16306">
    <property type="entry name" value="TRANSLIN-ASSOCIATED FACTOR X-INTERACTING PROTEIN 1"/>
    <property type="match status" value="1"/>
</dbReference>
<dbReference type="Proteomes" id="UP000694392">
    <property type="component" value="Unplaced"/>
</dbReference>
<dbReference type="Ensembl" id="ENSSPUT00000004090.1">
    <property type="protein sequence ID" value="ENSSPUP00000003850.1"/>
    <property type="gene ID" value="ENSSPUG00000002851.1"/>
</dbReference>